<dbReference type="EMBL" id="NCKW01009536">
    <property type="protein sequence ID" value="POM66763.1"/>
    <property type="molecule type" value="Genomic_DNA"/>
</dbReference>
<evidence type="ECO:0000313" key="3">
    <source>
        <dbReference type="Proteomes" id="UP000237271"/>
    </source>
</evidence>
<evidence type="ECO:0000313" key="2">
    <source>
        <dbReference type="EMBL" id="POM66763.1"/>
    </source>
</evidence>
<evidence type="ECO:0000256" key="1">
    <source>
        <dbReference type="SAM" id="Phobius"/>
    </source>
</evidence>
<keyword evidence="1" id="KW-1133">Transmembrane helix</keyword>
<proteinExistence type="predicted"/>
<gene>
    <name evidence="2" type="ORF">PHPALM_17322</name>
</gene>
<dbReference type="Proteomes" id="UP000237271">
    <property type="component" value="Unassembled WGS sequence"/>
</dbReference>
<name>A0A2P4XMI0_9STRA</name>
<accession>A0A2P4XMI0</accession>
<organism evidence="2 3">
    <name type="scientific">Phytophthora palmivora</name>
    <dbReference type="NCBI Taxonomy" id="4796"/>
    <lineage>
        <taxon>Eukaryota</taxon>
        <taxon>Sar</taxon>
        <taxon>Stramenopiles</taxon>
        <taxon>Oomycota</taxon>
        <taxon>Peronosporomycetes</taxon>
        <taxon>Peronosporales</taxon>
        <taxon>Peronosporaceae</taxon>
        <taxon>Phytophthora</taxon>
    </lineage>
</organism>
<protein>
    <submittedName>
        <fullName evidence="2">Uncharacterized protein</fullName>
    </submittedName>
</protein>
<dbReference type="AlphaFoldDB" id="A0A2P4XMI0"/>
<keyword evidence="1" id="KW-0812">Transmembrane</keyword>
<feature type="transmembrane region" description="Helical" evidence="1">
    <location>
        <begin position="30"/>
        <end position="51"/>
    </location>
</feature>
<reference evidence="2 3" key="1">
    <citation type="journal article" date="2017" name="Genome Biol. Evol.">
        <title>Phytophthora megakarya and P. palmivora, closely related causal agents of cacao black pod rot, underwent increases in genome sizes and gene numbers by different mechanisms.</title>
        <authorList>
            <person name="Ali S.S."/>
            <person name="Shao J."/>
            <person name="Lary D.J."/>
            <person name="Kronmiller B."/>
            <person name="Shen D."/>
            <person name="Strem M.D."/>
            <person name="Amoako-Attah I."/>
            <person name="Akrofi A.Y."/>
            <person name="Begoude B.A."/>
            <person name="Ten Hoopen G.M."/>
            <person name="Coulibaly K."/>
            <person name="Kebe B.I."/>
            <person name="Melnick R.L."/>
            <person name="Guiltinan M.J."/>
            <person name="Tyler B.M."/>
            <person name="Meinhardt L.W."/>
            <person name="Bailey B.A."/>
        </authorList>
    </citation>
    <scope>NUCLEOTIDE SEQUENCE [LARGE SCALE GENOMIC DNA]</scope>
    <source>
        <strain evidence="3">sbr112.9</strain>
    </source>
</reference>
<keyword evidence="3" id="KW-1185">Reference proteome</keyword>
<sequence>MATNTGLYQFQDQSKTTVTALMTNGNQRSFCFCTSALDILTLTSGMIYLGAKPLMDSMMLPL</sequence>
<keyword evidence="1" id="KW-0472">Membrane</keyword>
<comment type="caution">
    <text evidence="2">The sequence shown here is derived from an EMBL/GenBank/DDBJ whole genome shotgun (WGS) entry which is preliminary data.</text>
</comment>